<keyword evidence="6 7" id="KW-0472">Membrane</keyword>
<dbReference type="RefSeq" id="WP_234861949.1">
    <property type="nucleotide sequence ID" value="NZ_JAKEVZ010000009.1"/>
</dbReference>
<keyword evidence="4 7" id="KW-0812">Transmembrane</keyword>
<dbReference type="PANTHER" id="PTHR33452">
    <property type="entry name" value="OXIDOREDUCTASE CATD-RELATED"/>
    <property type="match status" value="1"/>
</dbReference>
<keyword evidence="5 7" id="KW-1133">Transmembrane helix</keyword>
<protein>
    <submittedName>
        <fullName evidence="8">DoxX family protein</fullName>
    </submittedName>
</protein>
<feature type="transmembrane region" description="Helical" evidence="7">
    <location>
        <begin position="50"/>
        <end position="73"/>
    </location>
</feature>
<comment type="caution">
    <text evidence="8">The sequence shown here is derived from an EMBL/GenBank/DDBJ whole genome shotgun (WGS) entry which is preliminary data.</text>
</comment>
<dbReference type="EMBL" id="JAKEVZ010000009">
    <property type="protein sequence ID" value="MCF1752023.1"/>
    <property type="molecule type" value="Genomic_DNA"/>
</dbReference>
<evidence type="ECO:0000256" key="4">
    <source>
        <dbReference type="ARBA" id="ARBA00022692"/>
    </source>
</evidence>
<evidence type="ECO:0000313" key="9">
    <source>
        <dbReference type="Proteomes" id="UP001201449"/>
    </source>
</evidence>
<sequence>MQKLLFSTTEIAKDLALALLRIGAALMLLTHGWAKISDFTGYLAKFSDPIGLGPAISLQLAIFAEFFCAILVAIGFLTRLSLIPMIITMLVAALIAHADDPFSSKEKSLLFLLVFIVLFLLGPGKYSVDAQIKKRNY</sequence>
<dbReference type="InterPro" id="IPR032808">
    <property type="entry name" value="DoxX"/>
</dbReference>
<evidence type="ECO:0000313" key="8">
    <source>
        <dbReference type="EMBL" id="MCF1752023.1"/>
    </source>
</evidence>
<proteinExistence type="inferred from homology"/>
<feature type="transmembrane region" description="Helical" evidence="7">
    <location>
        <begin position="109"/>
        <end position="128"/>
    </location>
</feature>
<dbReference type="Pfam" id="PF07681">
    <property type="entry name" value="DoxX"/>
    <property type="match status" value="1"/>
</dbReference>
<comment type="similarity">
    <text evidence="2">Belongs to the DoxX family.</text>
</comment>
<name>A0ABS9BVC9_9BACT</name>
<dbReference type="Proteomes" id="UP001201449">
    <property type="component" value="Unassembled WGS sequence"/>
</dbReference>
<keyword evidence="3" id="KW-1003">Cell membrane</keyword>
<evidence type="ECO:0000256" key="6">
    <source>
        <dbReference type="ARBA" id="ARBA00023136"/>
    </source>
</evidence>
<dbReference type="InterPro" id="IPR051907">
    <property type="entry name" value="DoxX-like_oxidoreductase"/>
</dbReference>
<evidence type="ECO:0000256" key="3">
    <source>
        <dbReference type="ARBA" id="ARBA00022475"/>
    </source>
</evidence>
<comment type="subcellular location">
    <subcellularLocation>
        <location evidence="1">Cell membrane</location>
        <topology evidence="1">Multi-pass membrane protein</topology>
    </subcellularLocation>
</comment>
<evidence type="ECO:0000256" key="5">
    <source>
        <dbReference type="ARBA" id="ARBA00022989"/>
    </source>
</evidence>
<keyword evidence="9" id="KW-1185">Reference proteome</keyword>
<evidence type="ECO:0000256" key="2">
    <source>
        <dbReference type="ARBA" id="ARBA00006679"/>
    </source>
</evidence>
<feature type="transmembrane region" description="Helical" evidence="7">
    <location>
        <begin position="80"/>
        <end position="97"/>
    </location>
</feature>
<dbReference type="PANTHER" id="PTHR33452:SF1">
    <property type="entry name" value="INNER MEMBRANE PROTEIN YPHA-RELATED"/>
    <property type="match status" value="1"/>
</dbReference>
<evidence type="ECO:0000256" key="1">
    <source>
        <dbReference type="ARBA" id="ARBA00004651"/>
    </source>
</evidence>
<reference evidence="8 9" key="1">
    <citation type="submission" date="2022-01" db="EMBL/GenBank/DDBJ databases">
        <title>Mariniradius saccharolyticus sp. nov., isolated from sediment of a river.</title>
        <authorList>
            <person name="Liu H."/>
        </authorList>
    </citation>
    <scope>NUCLEOTIDE SEQUENCE [LARGE SCALE GENOMIC DNA]</scope>
    <source>
        <strain evidence="8 9">RY-2</strain>
    </source>
</reference>
<evidence type="ECO:0000256" key="7">
    <source>
        <dbReference type="SAM" id="Phobius"/>
    </source>
</evidence>
<organism evidence="8 9">
    <name type="scientific">Mariniradius sediminis</name>
    <dbReference type="NCBI Taxonomy" id="2909237"/>
    <lineage>
        <taxon>Bacteria</taxon>
        <taxon>Pseudomonadati</taxon>
        <taxon>Bacteroidota</taxon>
        <taxon>Cytophagia</taxon>
        <taxon>Cytophagales</taxon>
        <taxon>Cyclobacteriaceae</taxon>
        <taxon>Mariniradius</taxon>
    </lineage>
</organism>
<accession>A0ABS9BVC9</accession>
<gene>
    <name evidence="8" type="ORF">L0U89_13185</name>
</gene>